<dbReference type="PANTHER" id="PTHR30332">
    <property type="entry name" value="PROBABLE GENERAL SECRETION PATHWAY PROTEIN D"/>
    <property type="match status" value="1"/>
</dbReference>
<comment type="subcellular location">
    <subcellularLocation>
        <location evidence="5">Cell outer membrane</location>
    </subcellularLocation>
    <subcellularLocation>
        <location evidence="1">Membrane</location>
    </subcellularLocation>
</comment>
<dbReference type="Gene3D" id="1.25.40.10">
    <property type="entry name" value="Tetratricopeptide repeat domain"/>
    <property type="match status" value="1"/>
</dbReference>
<comment type="similarity">
    <text evidence="4">Belongs to the bacterial secretin family.</text>
</comment>
<dbReference type="InterPro" id="IPR001775">
    <property type="entry name" value="GspD/PilQ"/>
</dbReference>
<evidence type="ECO:0000256" key="5">
    <source>
        <dbReference type="RuleBase" id="RU004004"/>
    </source>
</evidence>
<dbReference type="InterPro" id="IPR005644">
    <property type="entry name" value="NolW-like"/>
</dbReference>
<dbReference type="PRINTS" id="PR01032">
    <property type="entry name" value="PHAGEIV"/>
</dbReference>
<gene>
    <name evidence="9" type="ORF">HHL24_26065</name>
</gene>
<evidence type="ECO:0008006" key="11">
    <source>
        <dbReference type="Google" id="ProtNLM"/>
    </source>
</evidence>
<evidence type="ECO:0000259" key="7">
    <source>
        <dbReference type="Pfam" id="PF00263"/>
    </source>
</evidence>
<dbReference type="SUPFAM" id="SSF48452">
    <property type="entry name" value="TPR-like"/>
    <property type="match status" value="1"/>
</dbReference>
<dbReference type="GO" id="GO:0009279">
    <property type="term" value="C:cell outer membrane"/>
    <property type="evidence" value="ECO:0007669"/>
    <property type="project" value="UniProtKB-SubCell"/>
</dbReference>
<organism evidence="9 10">
    <name type="scientific">Paraburkholderia polaris</name>
    <dbReference type="NCBI Taxonomy" id="2728848"/>
    <lineage>
        <taxon>Bacteria</taxon>
        <taxon>Pseudomonadati</taxon>
        <taxon>Pseudomonadota</taxon>
        <taxon>Betaproteobacteria</taxon>
        <taxon>Burkholderiales</taxon>
        <taxon>Burkholderiaceae</taxon>
        <taxon>Paraburkholderia</taxon>
    </lineage>
</organism>
<dbReference type="InterPro" id="IPR038591">
    <property type="entry name" value="NolW-like_sf"/>
</dbReference>
<reference evidence="9 10" key="1">
    <citation type="submission" date="2020-04" db="EMBL/GenBank/DDBJ databases">
        <title>Paraburkholderia sp. RP-4-7 isolated from soil.</title>
        <authorList>
            <person name="Dahal R.H."/>
        </authorList>
    </citation>
    <scope>NUCLEOTIDE SEQUENCE [LARGE SCALE GENOMIC DNA]</scope>
    <source>
        <strain evidence="9 10">RP-4-7</strain>
    </source>
</reference>
<protein>
    <recommendedName>
        <fullName evidence="11">General secretion pathway protein GspD</fullName>
    </recommendedName>
</protein>
<evidence type="ECO:0000313" key="9">
    <source>
        <dbReference type="EMBL" id="NMM01396.1"/>
    </source>
</evidence>
<evidence type="ECO:0000313" key="10">
    <source>
        <dbReference type="Proteomes" id="UP000544134"/>
    </source>
</evidence>
<keyword evidence="5" id="KW-0813">Transport</keyword>
<dbReference type="Pfam" id="PF03958">
    <property type="entry name" value="Secretin_N"/>
    <property type="match status" value="1"/>
</dbReference>
<dbReference type="PRINTS" id="PR00811">
    <property type="entry name" value="BCTERIALGSPD"/>
</dbReference>
<evidence type="ECO:0000256" key="1">
    <source>
        <dbReference type="ARBA" id="ARBA00004370"/>
    </source>
</evidence>
<dbReference type="GO" id="GO:0015627">
    <property type="term" value="C:type II protein secretion system complex"/>
    <property type="evidence" value="ECO:0007669"/>
    <property type="project" value="TreeGrafter"/>
</dbReference>
<evidence type="ECO:0000256" key="2">
    <source>
        <dbReference type="ARBA" id="ARBA00022729"/>
    </source>
</evidence>
<dbReference type="Proteomes" id="UP000544134">
    <property type="component" value="Unassembled WGS sequence"/>
</dbReference>
<evidence type="ECO:0000256" key="3">
    <source>
        <dbReference type="ARBA" id="ARBA00023136"/>
    </source>
</evidence>
<dbReference type="Pfam" id="PF00263">
    <property type="entry name" value="Secretin"/>
    <property type="match status" value="1"/>
</dbReference>
<comment type="caution">
    <text evidence="9">The sequence shown here is derived from an EMBL/GenBank/DDBJ whole genome shotgun (WGS) entry which is preliminary data.</text>
</comment>
<name>A0A848IKM6_9BURK</name>
<sequence>MSNEQFGYQRLCTHALTYVQRLALALCIGALVSAVGGCAGYNDWRDGNTLLKEGRVGEGLGRMQQASLENPQQYRMKFIAQRDQQVQSLMQKAAAARYNGYADEALAAYQEILHYDPQNTEALRGVGLIAREQREKTELEEARSALGKGDAATARQQLNAILSENPGHAPARQMLQQIDAQYTRAAMVLPALNQSLQTPVTLELRDVEIRSILSILTQTSGIGFVLDKDVSPELRATIYARNTTVIDALNLILQTSQLDKKILNDSTVLIYPATDEKRKRYDDLVVRSYYLNSADPKKIQEMLRTVVAPKSIYVDERLKMLVVRDTESVQDTIVRLLDLYDIASPEVILDVEVLEVNSNDLLNLGIQFPTSVSASLVGPAGVPASLTIDQLKGLNKNSFPLTFPDPLAVLNLRQTSGSTHTLANPRIRVLNREKASVLIGDKVPVITSTVNQTSNAITESVSYLDVGLKLEVEPEIHVDNDVTMRVALEVSNIVKEVRSSATGLLAYQIGTRNANTVLRLHEGETQALAGLIKTDSQESGTHIPGLGKIPVLGRLFSNDSDSNTRSEIVLLITPHVARSLAMPNAYAQAFPSGTAEQVSTRPLRLTPAAQYSDADSLPPPAASTADTAVAAPPASGPGAAAIASSPGARVLGSSPNPQDRADAVRFDLAVPSQAASKTGFTVNLLANGPSFEKAELDLVLDQSEIQLLKIEPRAGVALDAKQNGNSLHISIGKAIADGSLAMITLQADHPSNGPVNLSLQNLKVEKENHAQIASTVALPKQIVVSP</sequence>
<feature type="domain" description="NolW-like" evidence="8">
    <location>
        <begin position="286"/>
        <end position="344"/>
    </location>
</feature>
<dbReference type="Gene3D" id="3.30.1370.120">
    <property type="match status" value="1"/>
</dbReference>
<keyword evidence="10" id="KW-1185">Reference proteome</keyword>
<dbReference type="PANTHER" id="PTHR30332:SF17">
    <property type="entry name" value="TYPE IV PILIATION SYSTEM PROTEIN DR_0774-RELATED"/>
    <property type="match status" value="1"/>
</dbReference>
<dbReference type="EMBL" id="JABBGJ010000030">
    <property type="protein sequence ID" value="NMM01396.1"/>
    <property type="molecule type" value="Genomic_DNA"/>
</dbReference>
<dbReference type="AlphaFoldDB" id="A0A848IKM6"/>
<keyword evidence="2" id="KW-0732">Signal</keyword>
<keyword evidence="3" id="KW-0472">Membrane</keyword>
<dbReference type="InterPro" id="IPR050810">
    <property type="entry name" value="Bact_Secretion_Sys_Channel"/>
</dbReference>
<feature type="compositionally biased region" description="Low complexity" evidence="6">
    <location>
        <begin position="612"/>
        <end position="648"/>
    </location>
</feature>
<evidence type="ECO:0000259" key="8">
    <source>
        <dbReference type="Pfam" id="PF03958"/>
    </source>
</evidence>
<feature type="domain" description="Type II/III secretion system secretin-like" evidence="7">
    <location>
        <begin position="414"/>
        <end position="577"/>
    </location>
</feature>
<evidence type="ECO:0000256" key="4">
    <source>
        <dbReference type="RuleBase" id="RU004003"/>
    </source>
</evidence>
<dbReference type="RefSeq" id="WP_169488232.1">
    <property type="nucleotide sequence ID" value="NZ_JABBGJ010000030.1"/>
</dbReference>
<dbReference type="GO" id="GO:0009306">
    <property type="term" value="P:protein secretion"/>
    <property type="evidence" value="ECO:0007669"/>
    <property type="project" value="InterPro"/>
</dbReference>
<evidence type="ECO:0000256" key="6">
    <source>
        <dbReference type="SAM" id="MobiDB-lite"/>
    </source>
</evidence>
<accession>A0A848IKM6</accession>
<dbReference type="InterPro" id="IPR011990">
    <property type="entry name" value="TPR-like_helical_dom_sf"/>
</dbReference>
<feature type="region of interest" description="Disordered" evidence="6">
    <location>
        <begin position="609"/>
        <end position="658"/>
    </location>
</feature>
<dbReference type="InterPro" id="IPR004846">
    <property type="entry name" value="T2SS/T3SS_dom"/>
</dbReference>
<proteinExistence type="inferred from homology"/>